<organism evidence="1 2">
    <name type="scientific">Candidatus Uhrbacteria bacterium GW2011_GWF2_41_16</name>
    <dbReference type="NCBI Taxonomy" id="1618997"/>
    <lineage>
        <taxon>Bacteria</taxon>
        <taxon>Candidatus Uhriibacteriota</taxon>
    </lineage>
</organism>
<dbReference type="AlphaFoldDB" id="A0A0G0XGI6"/>
<gene>
    <name evidence="1" type="ORF">UU48_C0040G0004</name>
</gene>
<dbReference type="Proteomes" id="UP000034746">
    <property type="component" value="Unassembled WGS sequence"/>
</dbReference>
<evidence type="ECO:0000313" key="1">
    <source>
        <dbReference type="EMBL" id="KKR95890.1"/>
    </source>
</evidence>
<evidence type="ECO:0000313" key="2">
    <source>
        <dbReference type="Proteomes" id="UP000034746"/>
    </source>
</evidence>
<comment type="caution">
    <text evidence="1">The sequence shown here is derived from an EMBL/GenBank/DDBJ whole genome shotgun (WGS) entry which is preliminary data.</text>
</comment>
<protein>
    <submittedName>
        <fullName evidence="1">Uncharacterized protein</fullName>
    </submittedName>
</protein>
<dbReference type="EMBL" id="LCAU01000040">
    <property type="protein sequence ID" value="KKR95890.1"/>
    <property type="molecule type" value="Genomic_DNA"/>
</dbReference>
<reference evidence="1 2" key="1">
    <citation type="journal article" date="2015" name="Nature">
        <title>rRNA introns, odd ribosomes, and small enigmatic genomes across a large radiation of phyla.</title>
        <authorList>
            <person name="Brown C.T."/>
            <person name="Hug L.A."/>
            <person name="Thomas B.C."/>
            <person name="Sharon I."/>
            <person name="Castelle C.J."/>
            <person name="Singh A."/>
            <person name="Wilkins M.J."/>
            <person name="Williams K.H."/>
            <person name="Banfield J.F."/>
        </authorList>
    </citation>
    <scope>NUCLEOTIDE SEQUENCE [LARGE SCALE GENOMIC DNA]</scope>
</reference>
<proteinExistence type="predicted"/>
<name>A0A0G0XGI6_9BACT</name>
<sequence length="88" mass="9472">MYVTDPSVSTAGSFLTRTLCLTIFIAPRDRDMVTTAGRASGIAATARLTAVRNISTGDSPLMIPTTNTMAHMARADMPSHCPTLIRRF</sequence>
<accession>A0A0G0XGI6</accession>